<evidence type="ECO:0000313" key="8">
    <source>
        <dbReference type="EMBL" id="KAL3512900.1"/>
    </source>
</evidence>
<evidence type="ECO:0000256" key="5">
    <source>
        <dbReference type="ARBA" id="ARBA00022801"/>
    </source>
</evidence>
<feature type="domain" description="Reverse transcriptase RNase H-like" evidence="7">
    <location>
        <begin position="289"/>
        <end position="373"/>
    </location>
</feature>
<evidence type="ECO:0000256" key="3">
    <source>
        <dbReference type="ARBA" id="ARBA00022722"/>
    </source>
</evidence>
<dbReference type="GO" id="GO:0004519">
    <property type="term" value="F:endonuclease activity"/>
    <property type="evidence" value="ECO:0007669"/>
    <property type="project" value="UniProtKB-KW"/>
</dbReference>
<dbReference type="AlphaFoldDB" id="A0ABD2Z056"/>
<comment type="caution">
    <text evidence="8">The sequence shown here is derived from an EMBL/GenBank/DDBJ whole genome shotgun (WGS) entry which is preliminary data.</text>
</comment>
<dbReference type="GO" id="GO:0003964">
    <property type="term" value="F:RNA-directed DNA polymerase activity"/>
    <property type="evidence" value="ECO:0007669"/>
    <property type="project" value="UniProtKB-KW"/>
</dbReference>
<dbReference type="Pfam" id="PF17917">
    <property type="entry name" value="RT_RNaseH"/>
    <property type="match status" value="1"/>
</dbReference>
<evidence type="ECO:0000313" key="9">
    <source>
        <dbReference type="Proteomes" id="UP001630127"/>
    </source>
</evidence>
<gene>
    <name evidence="8" type="ORF">ACH5RR_025617</name>
</gene>
<name>A0ABD2Z056_9GENT</name>
<protein>
    <recommendedName>
        <fullName evidence="7">Reverse transcriptase RNase H-like domain-containing protein</fullName>
    </recommendedName>
</protein>
<evidence type="ECO:0000256" key="4">
    <source>
        <dbReference type="ARBA" id="ARBA00022759"/>
    </source>
</evidence>
<reference evidence="8 9" key="1">
    <citation type="submission" date="2024-11" db="EMBL/GenBank/DDBJ databases">
        <title>A near-complete genome assembly of Cinchona calisaya.</title>
        <authorList>
            <person name="Lian D.C."/>
            <person name="Zhao X.W."/>
            <person name="Wei L."/>
        </authorList>
    </citation>
    <scope>NUCLEOTIDE SEQUENCE [LARGE SCALE GENOMIC DNA]</scope>
    <source>
        <tissue evidence="8">Nenye</tissue>
    </source>
</reference>
<keyword evidence="1" id="KW-0808">Transferase</keyword>
<dbReference type="InterPro" id="IPR043502">
    <property type="entry name" value="DNA/RNA_pol_sf"/>
</dbReference>
<sequence length="385" mass="43423">MAEDLVEAMAKFELWGKEVEGVELEDRDVEKSMEICKLSLIVWENGRFPLLRGSKRGKEVLGTREEEDSRGGTKEVVIPVQEGMGNKVEKRRAEIIYAQEGVGRKEKNRKGRLTEELEEGSPVLNSTDTQLTLSASMFTSSNKSEVRVAELGEDEMQIDEDPSRQQIMGQEKIGLISSKLGKAGALRRPLELIAETNGLEELGKRKKEETKDDDTNLGDDEVQNKKMKLLRDSLASLVITAVCKRLFFIGKPLIELLKKNAFVWNPLANQVFLRFKKLMSSTLALTLLDFSQPFIMEPNTSPKAIKAILMKGGRLISFLSQAMGPKNQGPSIYEKEQLSLITTVTRWRHNLMGSRFIIRIDHQSLKCFWSQKSQLLFSKSGLLSC</sequence>
<evidence type="ECO:0000256" key="2">
    <source>
        <dbReference type="ARBA" id="ARBA00022695"/>
    </source>
</evidence>
<evidence type="ECO:0000256" key="1">
    <source>
        <dbReference type="ARBA" id="ARBA00022679"/>
    </source>
</evidence>
<evidence type="ECO:0000256" key="6">
    <source>
        <dbReference type="ARBA" id="ARBA00022918"/>
    </source>
</evidence>
<dbReference type="PANTHER" id="PTHR37984">
    <property type="entry name" value="PROTEIN CBG26694"/>
    <property type="match status" value="1"/>
</dbReference>
<keyword evidence="4" id="KW-0255">Endonuclease</keyword>
<organism evidence="8 9">
    <name type="scientific">Cinchona calisaya</name>
    <dbReference type="NCBI Taxonomy" id="153742"/>
    <lineage>
        <taxon>Eukaryota</taxon>
        <taxon>Viridiplantae</taxon>
        <taxon>Streptophyta</taxon>
        <taxon>Embryophyta</taxon>
        <taxon>Tracheophyta</taxon>
        <taxon>Spermatophyta</taxon>
        <taxon>Magnoliopsida</taxon>
        <taxon>eudicotyledons</taxon>
        <taxon>Gunneridae</taxon>
        <taxon>Pentapetalae</taxon>
        <taxon>asterids</taxon>
        <taxon>lamiids</taxon>
        <taxon>Gentianales</taxon>
        <taxon>Rubiaceae</taxon>
        <taxon>Cinchonoideae</taxon>
        <taxon>Cinchoneae</taxon>
        <taxon>Cinchona</taxon>
    </lineage>
</organism>
<keyword evidence="2" id="KW-0548">Nucleotidyltransferase</keyword>
<dbReference type="InterPro" id="IPR050951">
    <property type="entry name" value="Retrovirus_Pol_polyprotein"/>
</dbReference>
<keyword evidence="9" id="KW-1185">Reference proteome</keyword>
<keyword evidence="5" id="KW-0378">Hydrolase</keyword>
<keyword evidence="6" id="KW-0695">RNA-directed DNA polymerase</keyword>
<dbReference type="SUPFAM" id="SSF56672">
    <property type="entry name" value="DNA/RNA polymerases"/>
    <property type="match status" value="1"/>
</dbReference>
<dbReference type="EMBL" id="JBJUIK010000011">
    <property type="protein sequence ID" value="KAL3512900.1"/>
    <property type="molecule type" value="Genomic_DNA"/>
</dbReference>
<accession>A0ABD2Z056</accession>
<evidence type="ECO:0000259" key="7">
    <source>
        <dbReference type="Pfam" id="PF17917"/>
    </source>
</evidence>
<dbReference type="PANTHER" id="PTHR37984:SF5">
    <property type="entry name" value="PROTEIN NYNRIN-LIKE"/>
    <property type="match status" value="1"/>
</dbReference>
<dbReference type="Proteomes" id="UP001630127">
    <property type="component" value="Unassembled WGS sequence"/>
</dbReference>
<dbReference type="GO" id="GO:0016787">
    <property type="term" value="F:hydrolase activity"/>
    <property type="evidence" value="ECO:0007669"/>
    <property type="project" value="UniProtKB-KW"/>
</dbReference>
<proteinExistence type="predicted"/>
<dbReference type="InterPro" id="IPR041373">
    <property type="entry name" value="RT_RNaseH"/>
</dbReference>
<keyword evidence="3" id="KW-0540">Nuclease</keyword>